<evidence type="ECO:0000256" key="13">
    <source>
        <dbReference type="RuleBase" id="RU003357"/>
    </source>
</evidence>
<dbReference type="Gene3D" id="2.170.130.10">
    <property type="entry name" value="TonB-dependent receptor, plug domain"/>
    <property type="match status" value="1"/>
</dbReference>
<dbReference type="RefSeq" id="WP_088411023.1">
    <property type="nucleotide sequence ID" value="NZ_CP021995.1"/>
</dbReference>
<reference evidence="17 18" key="2">
    <citation type="submission" date="2017-06" db="EMBL/GenBank/DDBJ databases">
        <authorList>
            <person name="Kim H.J."/>
            <person name="Triplett B.A."/>
        </authorList>
    </citation>
    <scope>NUCLEOTIDE SEQUENCE [LARGE SCALE GENOMIC DNA]</scope>
    <source>
        <strain evidence="17 18">BZC3</strain>
    </source>
</reference>
<evidence type="ECO:0000256" key="8">
    <source>
        <dbReference type="ARBA" id="ARBA00023065"/>
    </source>
</evidence>
<dbReference type="Proteomes" id="UP000197024">
    <property type="component" value="Chromosome"/>
</dbReference>
<dbReference type="InterPro" id="IPR037066">
    <property type="entry name" value="Plug_dom_sf"/>
</dbReference>
<evidence type="ECO:0000313" key="17">
    <source>
        <dbReference type="EMBL" id="ASD27332.1"/>
    </source>
</evidence>
<evidence type="ECO:0000256" key="3">
    <source>
        <dbReference type="ARBA" id="ARBA00022452"/>
    </source>
</evidence>
<dbReference type="PANTHER" id="PTHR32552">
    <property type="entry name" value="FERRICHROME IRON RECEPTOR-RELATED"/>
    <property type="match status" value="1"/>
</dbReference>
<feature type="signal peptide" evidence="14">
    <location>
        <begin position="1"/>
        <end position="26"/>
    </location>
</feature>
<dbReference type="Pfam" id="PF00593">
    <property type="entry name" value="TonB_dep_Rec_b-barrel"/>
    <property type="match status" value="1"/>
</dbReference>
<keyword evidence="6 14" id="KW-0732">Signal</keyword>
<gene>
    <name evidence="17" type="ORF">CD943_10820</name>
</gene>
<keyword evidence="10 12" id="KW-0472">Membrane</keyword>
<keyword evidence="2 12" id="KW-0813">Transport</keyword>
<keyword evidence="17" id="KW-0675">Receptor</keyword>
<dbReference type="PANTHER" id="PTHR32552:SF89">
    <property type="entry name" value="CATECHOLATE SIDEROPHORE RECEPTOR FIU"/>
    <property type="match status" value="1"/>
</dbReference>
<dbReference type="PROSITE" id="PS52016">
    <property type="entry name" value="TONB_DEPENDENT_REC_3"/>
    <property type="match status" value="1"/>
</dbReference>
<dbReference type="AlphaFoldDB" id="A0A1Z3LYR8"/>
<keyword evidence="11 12" id="KW-0998">Cell outer membrane</keyword>
<dbReference type="InterPro" id="IPR000531">
    <property type="entry name" value="Beta-barrel_TonB"/>
</dbReference>
<keyword evidence="7" id="KW-0408">Iron</keyword>
<evidence type="ECO:0000256" key="7">
    <source>
        <dbReference type="ARBA" id="ARBA00023004"/>
    </source>
</evidence>
<dbReference type="GO" id="GO:0009279">
    <property type="term" value="C:cell outer membrane"/>
    <property type="evidence" value="ECO:0007669"/>
    <property type="project" value="UniProtKB-SubCell"/>
</dbReference>
<name>A0A1Z3LYR8_BREDI</name>
<dbReference type="InterPro" id="IPR012910">
    <property type="entry name" value="Plug_dom"/>
</dbReference>
<evidence type="ECO:0000256" key="11">
    <source>
        <dbReference type="ARBA" id="ARBA00023237"/>
    </source>
</evidence>
<keyword evidence="9 13" id="KW-0798">TonB box</keyword>
<keyword evidence="8" id="KW-0406">Ion transport</keyword>
<evidence type="ECO:0000256" key="4">
    <source>
        <dbReference type="ARBA" id="ARBA00022496"/>
    </source>
</evidence>
<reference evidence="17 18" key="1">
    <citation type="submission" date="2017-06" db="EMBL/GenBank/DDBJ databases">
        <title>Biodegradation of gentamicin by bacterial consortia AMQD4 in synthetic medium and raw gentamicin sewage.</title>
        <authorList>
            <person name="Chang H."/>
            <person name="Feng Y."/>
            <person name="Li Z."/>
            <person name="Xue J."/>
            <person name="Cheng D."/>
        </authorList>
    </citation>
    <scope>NUCLEOTIDE SEQUENCE [LARGE SCALE GENOMIC DNA]</scope>
    <source>
        <strain evidence="17 18">BZC3</strain>
    </source>
</reference>
<organism evidence="17 18">
    <name type="scientific">Brevundimonas diminuta</name>
    <name type="common">Pseudomonas diminuta</name>
    <dbReference type="NCBI Taxonomy" id="293"/>
    <lineage>
        <taxon>Bacteria</taxon>
        <taxon>Pseudomonadati</taxon>
        <taxon>Pseudomonadota</taxon>
        <taxon>Alphaproteobacteria</taxon>
        <taxon>Caulobacterales</taxon>
        <taxon>Caulobacteraceae</taxon>
        <taxon>Brevundimonas</taxon>
    </lineage>
</organism>
<evidence type="ECO:0000259" key="16">
    <source>
        <dbReference type="Pfam" id="PF07715"/>
    </source>
</evidence>
<comment type="similarity">
    <text evidence="12 13">Belongs to the TonB-dependent receptor family.</text>
</comment>
<feature type="domain" description="TonB-dependent receptor plug" evidence="16">
    <location>
        <begin position="58"/>
        <end position="163"/>
    </location>
</feature>
<evidence type="ECO:0000256" key="5">
    <source>
        <dbReference type="ARBA" id="ARBA00022692"/>
    </source>
</evidence>
<evidence type="ECO:0000256" key="1">
    <source>
        <dbReference type="ARBA" id="ARBA00004571"/>
    </source>
</evidence>
<dbReference type="Gene3D" id="2.40.170.20">
    <property type="entry name" value="TonB-dependent receptor, beta-barrel domain"/>
    <property type="match status" value="1"/>
</dbReference>
<evidence type="ECO:0000256" key="6">
    <source>
        <dbReference type="ARBA" id="ARBA00022729"/>
    </source>
</evidence>
<keyword evidence="5 12" id="KW-0812">Transmembrane</keyword>
<dbReference type="EMBL" id="CP021995">
    <property type="protein sequence ID" value="ASD27332.1"/>
    <property type="molecule type" value="Genomic_DNA"/>
</dbReference>
<evidence type="ECO:0000256" key="14">
    <source>
        <dbReference type="SAM" id="SignalP"/>
    </source>
</evidence>
<evidence type="ECO:0000259" key="15">
    <source>
        <dbReference type="Pfam" id="PF00593"/>
    </source>
</evidence>
<feature type="domain" description="TonB-dependent receptor-like beta-barrel" evidence="15">
    <location>
        <begin position="272"/>
        <end position="779"/>
    </location>
</feature>
<comment type="subcellular location">
    <subcellularLocation>
        <location evidence="1 12">Cell outer membrane</location>
        <topology evidence="1 12">Multi-pass membrane protein</topology>
    </subcellularLocation>
</comment>
<proteinExistence type="inferred from homology"/>
<evidence type="ECO:0000256" key="9">
    <source>
        <dbReference type="ARBA" id="ARBA00023077"/>
    </source>
</evidence>
<dbReference type="InterPro" id="IPR039426">
    <property type="entry name" value="TonB-dep_rcpt-like"/>
</dbReference>
<protein>
    <submittedName>
        <fullName evidence="17">TonB-dependent receptor</fullName>
    </submittedName>
</protein>
<keyword evidence="3 12" id="KW-1134">Transmembrane beta strand</keyword>
<evidence type="ECO:0000256" key="10">
    <source>
        <dbReference type="ARBA" id="ARBA00023136"/>
    </source>
</evidence>
<accession>A0A1Z3LYR8</accession>
<evidence type="ECO:0000256" key="12">
    <source>
        <dbReference type="PROSITE-ProRule" id="PRU01360"/>
    </source>
</evidence>
<dbReference type="SUPFAM" id="SSF56935">
    <property type="entry name" value="Porins"/>
    <property type="match status" value="1"/>
</dbReference>
<dbReference type="Pfam" id="PF07715">
    <property type="entry name" value="Plug"/>
    <property type="match status" value="1"/>
</dbReference>
<feature type="chain" id="PRO_5012509395" evidence="14">
    <location>
        <begin position="27"/>
        <end position="816"/>
    </location>
</feature>
<keyword evidence="4" id="KW-0410">Iron transport</keyword>
<evidence type="ECO:0000313" key="18">
    <source>
        <dbReference type="Proteomes" id="UP000197024"/>
    </source>
</evidence>
<sequence length="816" mass="90215">MTIRKQLFWASTALMSSFFMAETASAQSTGTAAVEVEQVVVTGRRGPRTIDGAMVAESVGKSRSSITQEFIETQAAGQTINEVLNLVPGMSFTNNDAYGSSGGNIRLHGFDGPRISQTFDGMPMNDSGNYSLYTNQQLDSELIGTASVNTGTTDVDSPTASASGGTINLSSIAPTTEFGGQIKGSLGDDDFRRVFALLNTGEIGPWGTRAWLAYSDQSYDKFKGLGDLNKTQYNFKVYQPIRDNGDFVSLAGHWNRNRNNNYADLQLKRNADGSASLADGVTWDSDFNTDYTAPTYRNGKADIDGNSNRYWALRQNPSDTGNIRAQSRFTLREGLIFTFDPSFQYTLATGGSGQFVLSETDRALLGSSGTGGVDLNGDGDTLDSVRVHATNNTHTQRYGISSSLIWRMSDTQTLRAAYTLDDARHRQTGLYGRVDFSDPTNPQFFDPFAGLHDKDHRIVNQDGYELRTRDRLSYAILNQFAVEYAGRFLDDTLRVNLGVRAPFFKREMNQNCYSQSKSSSVVCSTENAVKQADGTYKLGTRTQSYIAPYSREVKFDDILPNINVSWNFSGNQWVYGSFAQSLTLPRTDNLYTVFFDANGDITSPITEPEKTTTYDFGYRYQTGVLMASANVWYTKFDNRIVSRYDQDLGVSFDSNVGDVDLYGFDSQIGWSPIEGLSLYATASYTDSEIANDYLDGTTVIKTGGKSLTETPDWTFGGRIQYETGPLQVGAQVKYTGERWVTDENDLYTEAYTVVNADAKFDLGYFGYKNSSLALRIVNLFDENYFGSISGAYNASRSTYAYRGAPRTMQATLTYAF</sequence>
<dbReference type="GO" id="GO:0015344">
    <property type="term" value="F:siderophore uptake transmembrane transporter activity"/>
    <property type="evidence" value="ECO:0007669"/>
    <property type="project" value="TreeGrafter"/>
</dbReference>
<evidence type="ECO:0000256" key="2">
    <source>
        <dbReference type="ARBA" id="ARBA00022448"/>
    </source>
</evidence>
<dbReference type="InterPro" id="IPR036942">
    <property type="entry name" value="Beta-barrel_TonB_sf"/>
</dbReference>